<name>A0A2M9ZIG4_9LEPT</name>
<dbReference type="EMBL" id="NPDZ01000018">
    <property type="protein sequence ID" value="PJZ71846.1"/>
    <property type="molecule type" value="Genomic_DNA"/>
</dbReference>
<keyword evidence="4 7" id="KW-0812">Transmembrane</keyword>
<feature type="transmembrane region" description="Helical" evidence="7">
    <location>
        <begin position="55"/>
        <end position="76"/>
    </location>
</feature>
<gene>
    <name evidence="8" type="ORF">CH360_16680</name>
    <name evidence="9" type="ORF">CH373_17395</name>
</gene>
<evidence type="ECO:0000313" key="10">
    <source>
        <dbReference type="Proteomes" id="UP000231962"/>
    </source>
</evidence>
<keyword evidence="5 7" id="KW-1133">Transmembrane helix</keyword>
<dbReference type="PANTHER" id="PTHR33452">
    <property type="entry name" value="OXIDOREDUCTASE CATD-RELATED"/>
    <property type="match status" value="1"/>
</dbReference>
<evidence type="ECO:0000313" key="11">
    <source>
        <dbReference type="Proteomes" id="UP000231990"/>
    </source>
</evidence>
<dbReference type="Proteomes" id="UP000231962">
    <property type="component" value="Unassembled WGS sequence"/>
</dbReference>
<evidence type="ECO:0000256" key="3">
    <source>
        <dbReference type="ARBA" id="ARBA00022475"/>
    </source>
</evidence>
<proteinExistence type="inferred from homology"/>
<keyword evidence="6 7" id="KW-0472">Membrane</keyword>
<feature type="transmembrane region" description="Helical" evidence="7">
    <location>
        <begin position="116"/>
        <end position="137"/>
    </location>
</feature>
<organism evidence="9 11">
    <name type="scientific">Leptospira perolatii</name>
    <dbReference type="NCBI Taxonomy" id="2023191"/>
    <lineage>
        <taxon>Bacteria</taxon>
        <taxon>Pseudomonadati</taxon>
        <taxon>Spirochaetota</taxon>
        <taxon>Spirochaetia</taxon>
        <taxon>Leptospirales</taxon>
        <taxon>Leptospiraceae</taxon>
        <taxon>Leptospira</taxon>
    </lineage>
</organism>
<evidence type="ECO:0000256" key="4">
    <source>
        <dbReference type="ARBA" id="ARBA00022692"/>
    </source>
</evidence>
<dbReference type="AlphaFoldDB" id="A0A2M9ZIG4"/>
<evidence type="ECO:0000313" key="8">
    <source>
        <dbReference type="EMBL" id="PJZ68358.1"/>
    </source>
</evidence>
<protein>
    <submittedName>
        <fullName evidence="9">DoxX family protein</fullName>
    </submittedName>
</protein>
<dbReference type="EMBL" id="NPDY01000025">
    <property type="protein sequence ID" value="PJZ68358.1"/>
    <property type="molecule type" value="Genomic_DNA"/>
</dbReference>
<keyword evidence="10" id="KW-1185">Reference proteome</keyword>
<evidence type="ECO:0000256" key="1">
    <source>
        <dbReference type="ARBA" id="ARBA00004651"/>
    </source>
</evidence>
<dbReference type="InterPro" id="IPR032808">
    <property type="entry name" value="DoxX"/>
</dbReference>
<evidence type="ECO:0000313" key="9">
    <source>
        <dbReference type="EMBL" id="PJZ71846.1"/>
    </source>
</evidence>
<dbReference type="RefSeq" id="WP_100715247.1">
    <property type="nucleotide sequence ID" value="NZ_NPDY01000025.1"/>
</dbReference>
<dbReference type="Pfam" id="PF07681">
    <property type="entry name" value="DoxX"/>
    <property type="match status" value="1"/>
</dbReference>
<dbReference type="Proteomes" id="UP000231990">
    <property type="component" value="Unassembled WGS sequence"/>
</dbReference>
<dbReference type="OrthoDB" id="346004at2"/>
<comment type="similarity">
    <text evidence="2">Belongs to the DoxX family.</text>
</comment>
<evidence type="ECO:0000256" key="7">
    <source>
        <dbReference type="SAM" id="Phobius"/>
    </source>
</evidence>
<keyword evidence="3" id="KW-1003">Cell membrane</keyword>
<dbReference type="InterPro" id="IPR051907">
    <property type="entry name" value="DoxX-like_oxidoreductase"/>
</dbReference>
<dbReference type="GO" id="GO:0005886">
    <property type="term" value="C:plasma membrane"/>
    <property type="evidence" value="ECO:0007669"/>
    <property type="project" value="UniProtKB-SubCell"/>
</dbReference>
<reference evidence="10 11" key="1">
    <citation type="submission" date="2017-07" db="EMBL/GenBank/DDBJ databases">
        <title>Leptospira spp. isolated from tropical soils.</title>
        <authorList>
            <person name="Thibeaux R."/>
            <person name="Iraola G."/>
            <person name="Ferres I."/>
            <person name="Bierque E."/>
            <person name="Girault D."/>
            <person name="Soupe-Gilbert M.-E."/>
            <person name="Picardeau M."/>
            <person name="Goarant C."/>
        </authorList>
    </citation>
    <scope>NUCLEOTIDE SEQUENCE [LARGE SCALE GENOMIC DNA]</scope>
    <source>
        <strain evidence="9 11">FH1-B-B1</strain>
        <strain evidence="8 10">FH1-B-C1</strain>
    </source>
</reference>
<comment type="caution">
    <text evidence="9">The sequence shown here is derived from an EMBL/GenBank/DDBJ whole genome shotgun (WGS) entry which is preliminary data.</text>
</comment>
<comment type="subcellular location">
    <subcellularLocation>
        <location evidence="1">Cell membrane</location>
        <topology evidence="1">Multi-pass membrane protein</topology>
    </subcellularLocation>
</comment>
<evidence type="ECO:0000256" key="5">
    <source>
        <dbReference type="ARBA" id="ARBA00022989"/>
    </source>
</evidence>
<evidence type="ECO:0000256" key="6">
    <source>
        <dbReference type="ARBA" id="ARBA00023136"/>
    </source>
</evidence>
<sequence>MIYSFFATRPGFGPLFLRFGLAIPIFPHGAQKALGWFGGSGFEPAMDYFTNTMGFPYFLGLFAIAFESIGAIGLVLGLFTRLWATGIGITLTIAAFTHLEYGFFMNWWGDKGGEGFEYHILAVGMSLCLAVVGAGSYSMDREISHRII</sequence>
<accession>A0A2M9ZIG4</accession>
<evidence type="ECO:0000256" key="2">
    <source>
        <dbReference type="ARBA" id="ARBA00006679"/>
    </source>
</evidence>
<feature type="transmembrane region" description="Helical" evidence="7">
    <location>
        <begin position="83"/>
        <end position="104"/>
    </location>
</feature>
<dbReference type="PANTHER" id="PTHR33452:SF1">
    <property type="entry name" value="INNER MEMBRANE PROTEIN YPHA-RELATED"/>
    <property type="match status" value="1"/>
</dbReference>